<accession>A0ABX1AXT1</accession>
<comment type="caution">
    <text evidence="2">The sequence shown here is derived from an EMBL/GenBank/DDBJ whole genome shotgun (WGS) entry which is preliminary data.</text>
</comment>
<feature type="region of interest" description="Disordered" evidence="1">
    <location>
        <begin position="19"/>
        <end position="73"/>
    </location>
</feature>
<evidence type="ECO:0000313" key="2">
    <source>
        <dbReference type="EMBL" id="NJP69042.1"/>
    </source>
</evidence>
<reference evidence="2 3" key="1">
    <citation type="submission" date="2020-03" db="EMBL/GenBank/DDBJ databases">
        <title>Draft genome of Streptomyces sp. ventii, isolated from the Axial Seamount in the Pacific Ocean, and resequencing of the two type strains Streptomyces lonarensis strain NCL 716 and Streptomyces bohaiensis strain 11A07.</title>
        <authorList>
            <person name="Loughran R.M."/>
            <person name="Pfannmuller K.M."/>
            <person name="Wasson B.J."/>
            <person name="Deadmond M.C."/>
            <person name="Paddock B.E."/>
            <person name="Koyack M.J."/>
            <person name="Gallegos D.A."/>
            <person name="Mitchell E.A."/>
            <person name="Ushijima B."/>
            <person name="Saw J.H."/>
            <person name="Mcphail K.L."/>
            <person name="Videau P."/>
        </authorList>
    </citation>
    <scope>NUCLEOTIDE SEQUENCE [LARGE SCALE GENOMIC DNA]</scope>
    <source>
        <strain evidence="3">5675061</strain>
    </source>
</reference>
<sequence>MAIDPSEPDTLEELLAADRERGAEIPEADAAEQRTELRPRDEALPPAEARDSADAADVADQARTADRDEEEYR</sequence>
<proteinExistence type="predicted"/>
<keyword evidence="3" id="KW-1185">Reference proteome</keyword>
<dbReference type="RefSeq" id="WP_167935510.1">
    <property type="nucleotide sequence ID" value="NZ_JAAVJB010000343.1"/>
</dbReference>
<dbReference type="EMBL" id="JAAVJB010000343">
    <property type="protein sequence ID" value="NJP69042.1"/>
    <property type="molecule type" value="Genomic_DNA"/>
</dbReference>
<feature type="compositionally biased region" description="Basic and acidic residues" evidence="1">
    <location>
        <begin position="31"/>
        <end position="53"/>
    </location>
</feature>
<name>A0ABX1AXT1_9ACTN</name>
<evidence type="ECO:0000256" key="1">
    <source>
        <dbReference type="SAM" id="MobiDB-lite"/>
    </source>
</evidence>
<protein>
    <submittedName>
        <fullName evidence="2">Uncharacterized protein</fullName>
    </submittedName>
</protein>
<gene>
    <name evidence="2" type="ORF">HCJ92_22845</name>
</gene>
<organism evidence="2 3">
    <name type="scientific">Streptomyces spiramenti</name>
    <dbReference type="NCBI Taxonomy" id="2720606"/>
    <lineage>
        <taxon>Bacteria</taxon>
        <taxon>Bacillati</taxon>
        <taxon>Actinomycetota</taxon>
        <taxon>Actinomycetes</taxon>
        <taxon>Kitasatosporales</taxon>
        <taxon>Streptomycetaceae</taxon>
        <taxon>Streptomyces</taxon>
    </lineage>
</organism>
<dbReference type="Proteomes" id="UP000746503">
    <property type="component" value="Unassembled WGS sequence"/>
</dbReference>
<evidence type="ECO:0000313" key="3">
    <source>
        <dbReference type="Proteomes" id="UP000746503"/>
    </source>
</evidence>